<keyword evidence="5 7" id="KW-0175">Coiled coil</keyword>
<accession>A0A199W341</accession>
<dbReference type="GO" id="GO:0010468">
    <property type="term" value="P:regulation of gene expression"/>
    <property type="evidence" value="ECO:0007669"/>
    <property type="project" value="TreeGrafter"/>
</dbReference>
<dbReference type="STRING" id="4615.A0A199W341"/>
<sequence length="796" mass="87456">VSCDPSSSAAMFDESDPSKDHPDPAPSNPKPLDLDKSAAAAAAAIKGGSSAPQELTLSYLCENPKLTLQDKDQPDPFAAMERPRASNKGKEIAAAAAAASEGSPGDDDRRWVERDFLQLAGGKREAPPDRADAEGGGAGREKKVKVETLSLSLGPPNLSLSLKPSANPVASSNTLAAAPGAAAAAPTPAVPSSVVAPLKRTYSSNTRTTNSDDYGAASFSYSYSIPFSHNPSCSLTRNSTENYDFSRENDQMWYAGEGTNGSVHSRFKPVGDGHNVAFTNPSGFSHVNNKELNNSLHRGHNSSDNVSFFPSELPARPPVKINGVLSSDSGRNAILPRTDRLLREIVSESIPVMAQILQELPAESLEALREALRNLIDSPERKDDCARLQRRLEQRSDLTFEMLSKSNRAQLEILVAIKTGVTDFVSGKVRVPSNELVEIFLLMRCKNLDCKNLLPVDDCDCNICSSKKGFCSTCMCPICLRFDCASNTCSWVGCDVCSHWCHAVCGLEKNLIRPGPTRKGPMGTSEMQFHCLGCGHASEMFGFVKEVFTCCAKQWGLETLVKELGYVRKIFRASEDFEGKGLHGKSEEILNMLGKNMISPPDACNSMLHFFKYGVTEFSVTGSTSKNTIAAQASQLADILPLQTPVTTPPKSAFNFKPTSSVLNNPIDVLKCDPKPHSIESHFTPSKEDDFRSLETIVKFKEAEAKLFQRLADDARREVENYRQIVRANSEKLEEEYAAKLAKLCFQETEEKRRKKVEELKLLENSQCDYHKMKMRMQEEIARLLERMEATKKMWV</sequence>
<evidence type="ECO:0000256" key="2">
    <source>
        <dbReference type="ARBA" id="ARBA00022723"/>
    </source>
</evidence>
<dbReference type="InterPro" id="IPR004082">
    <property type="entry name" value="OBERON"/>
</dbReference>
<comment type="caution">
    <text evidence="11">The sequence shown here is derived from an EMBL/GenBank/DDBJ whole genome shotgun (WGS) entry which is preliminary data.</text>
</comment>
<feature type="compositionally biased region" description="Basic and acidic residues" evidence="8">
    <location>
        <begin position="81"/>
        <end position="91"/>
    </location>
</feature>
<feature type="coiled-coil region" evidence="7">
    <location>
        <begin position="698"/>
        <end position="794"/>
    </location>
</feature>
<feature type="compositionally biased region" description="Basic and acidic residues" evidence="8">
    <location>
        <begin position="106"/>
        <end position="143"/>
    </location>
</feature>
<dbReference type="GO" id="GO:0005634">
    <property type="term" value="C:nucleus"/>
    <property type="evidence" value="ECO:0007669"/>
    <property type="project" value="UniProtKB-SubCell"/>
</dbReference>
<keyword evidence="4" id="KW-0862">Zinc</keyword>
<evidence type="ECO:0000256" key="1">
    <source>
        <dbReference type="ARBA" id="ARBA00004123"/>
    </source>
</evidence>
<dbReference type="PANTHER" id="PTHR21736">
    <property type="entry name" value="VERNALIZATION-INSENSITIVE PROTEIN 3"/>
    <property type="match status" value="1"/>
</dbReference>
<dbReference type="GO" id="GO:0010071">
    <property type="term" value="P:root meristem specification"/>
    <property type="evidence" value="ECO:0007669"/>
    <property type="project" value="TreeGrafter"/>
</dbReference>
<evidence type="ECO:0000256" key="7">
    <source>
        <dbReference type="SAM" id="Coils"/>
    </source>
</evidence>
<feature type="domain" description="Oberon-like PHD finger" evidence="9">
    <location>
        <begin position="445"/>
        <end position="568"/>
    </location>
</feature>
<evidence type="ECO:0000256" key="6">
    <source>
        <dbReference type="ARBA" id="ARBA00023242"/>
    </source>
</evidence>
<feature type="region of interest" description="Disordered" evidence="8">
    <location>
        <begin position="1"/>
        <end position="53"/>
    </location>
</feature>
<dbReference type="CDD" id="cd15612">
    <property type="entry name" value="PHD_OBE1_like"/>
    <property type="match status" value="1"/>
</dbReference>
<feature type="non-terminal residue" evidence="11">
    <location>
        <position position="1"/>
    </location>
</feature>
<evidence type="ECO:0000256" key="8">
    <source>
        <dbReference type="SAM" id="MobiDB-lite"/>
    </source>
</evidence>
<keyword evidence="2" id="KW-0479">Metal-binding</keyword>
<evidence type="ECO:0000313" key="12">
    <source>
        <dbReference type="Proteomes" id="UP000092600"/>
    </source>
</evidence>
<dbReference type="Pfam" id="PF07227">
    <property type="entry name" value="PHD_Oberon"/>
    <property type="match status" value="1"/>
</dbReference>
<evidence type="ECO:0000259" key="10">
    <source>
        <dbReference type="Pfam" id="PF16312"/>
    </source>
</evidence>
<organism evidence="11 12">
    <name type="scientific">Ananas comosus</name>
    <name type="common">Pineapple</name>
    <name type="synonym">Ananas ananas</name>
    <dbReference type="NCBI Taxonomy" id="4615"/>
    <lineage>
        <taxon>Eukaryota</taxon>
        <taxon>Viridiplantae</taxon>
        <taxon>Streptophyta</taxon>
        <taxon>Embryophyta</taxon>
        <taxon>Tracheophyta</taxon>
        <taxon>Spermatophyta</taxon>
        <taxon>Magnoliopsida</taxon>
        <taxon>Liliopsida</taxon>
        <taxon>Poales</taxon>
        <taxon>Bromeliaceae</taxon>
        <taxon>Bromelioideae</taxon>
        <taxon>Ananas</taxon>
    </lineage>
</organism>
<dbReference type="InterPro" id="IPR047578">
    <property type="entry name" value="OBE1-like_PHD"/>
</dbReference>
<dbReference type="Proteomes" id="UP000092600">
    <property type="component" value="Unassembled WGS sequence"/>
</dbReference>
<dbReference type="Pfam" id="PF16312">
    <property type="entry name" value="Oberon_cc"/>
    <property type="match status" value="1"/>
</dbReference>
<dbReference type="EMBL" id="LSRQ01000317">
    <property type="protein sequence ID" value="OAY83724.1"/>
    <property type="molecule type" value="Genomic_DNA"/>
</dbReference>
<dbReference type="PANTHER" id="PTHR21736:SF38">
    <property type="entry name" value="PROTEIN OBERON 3"/>
    <property type="match status" value="1"/>
</dbReference>
<comment type="subcellular location">
    <subcellularLocation>
        <location evidence="1">Nucleus</location>
    </subcellularLocation>
</comment>
<keyword evidence="6" id="KW-0539">Nucleus</keyword>
<protein>
    <submittedName>
        <fullName evidence="11">Protein OBERON 3</fullName>
    </submittedName>
</protein>
<evidence type="ECO:0000259" key="9">
    <source>
        <dbReference type="Pfam" id="PF07227"/>
    </source>
</evidence>
<evidence type="ECO:0000256" key="3">
    <source>
        <dbReference type="ARBA" id="ARBA00022771"/>
    </source>
</evidence>
<evidence type="ECO:0000256" key="5">
    <source>
        <dbReference type="ARBA" id="ARBA00023054"/>
    </source>
</evidence>
<dbReference type="PRINTS" id="PR01544">
    <property type="entry name" value="ARATH130DUF"/>
</dbReference>
<dbReference type="GO" id="GO:0010078">
    <property type="term" value="P:maintenance of root meristem identity"/>
    <property type="evidence" value="ECO:0007669"/>
    <property type="project" value="TreeGrafter"/>
</dbReference>
<dbReference type="AlphaFoldDB" id="A0A199W341"/>
<dbReference type="InterPro" id="IPR032881">
    <property type="entry name" value="Oberon-like_PHD"/>
</dbReference>
<proteinExistence type="predicted"/>
<evidence type="ECO:0000256" key="4">
    <source>
        <dbReference type="ARBA" id="ARBA00022833"/>
    </source>
</evidence>
<name>A0A199W341_ANACO</name>
<evidence type="ECO:0000313" key="11">
    <source>
        <dbReference type="EMBL" id="OAY83724.1"/>
    </source>
</evidence>
<gene>
    <name evidence="11" type="ORF">ACMD2_16822</name>
</gene>
<dbReference type="GO" id="GO:0010492">
    <property type="term" value="P:maintenance of shoot apical meristem identity"/>
    <property type="evidence" value="ECO:0007669"/>
    <property type="project" value="TreeGrafter"/>
</dbReference>
<dbReference type="GO" id="GO:0008270">
    <property type="term" value="F:zinc ion binding"/>
    <property type="evidence" value="ECO:0007669"/>
    <property type="project" value="UniProtKB-KW"/>
</dbReference>
<reference evidence="11 12" key="1">
    <citation type="journal article" date="2016" name="DNA Res.">
        <title>The draft genome of MD-2 pineapple using hybrid error correction of long reads.</title>
        <authorList>
            <person name="Redwan R.M."/>
            <person name="Saidin A."/>
            <person name="Kumar S.V."/>
        </authorList>
    </citation>
    <scope>NUCLEOTIDE SEQUENCE [LARGE SCALE GENOMIC DNA]</scope>
    <source>
        <strain evidence="12">cv. MD2</strain>
        <tissue evidence="11">Leaf</tissue>
    </source>
</reference>
<keyword evidence="3" id="KW-0863">Zinc-finger</keyword>
<dbReference type="InterPro" id="IPR032535">
    <property type="entry name" value="Oberon_CC"/>
</dbReference>
<feature type="domain" description="Oberon coiled-coil region" evidence="10">
    <location>
        <begin position="673"/>
        <end position="785"/>
    </location>
</feature>
<feature type="region of interest" description="Disordered" evidence="8">
    <location>
        <begin position="67"/>
        <end position="143"/>
    </location>
</feature>